<dbReference type="Proteomes" id="UP001207918">
    <property type="component" value="Unassembled WGS sequence"/>
</dbReference>
<sequence>MFYTYIIYSPSIDQYYTGYTSHAVEHRLMRHNSGSSTSIKAAS</sequence>
<organism evidence="2 3">
    <name type="scientific">Fodinibius salsisoli</name>
    <dbReference type="NCBI Taxonomy" id="2820877"/>
    <lineage>
        <taxon>Bacteria</taxon>
        <taxon>Pseudomonadati</taxon>
        <taxon>Balneolota</taxon>
        <taxon>Balneolia</taxon>
        <taxon>Balneolales</taxon>
        <taxon>Balneolaceae</taxon>
        <taxon>Fodinibius</taxon>
    </lineage>
</organism>
<gene>
    <name evidence="2" type="ORF">J6I44_09660</name>
</gene>
<dbReference type="EMBL" id="JAGGJA010000005">
    <property type="protein sequence ID" value="MCW9707123.1"/>
    <property type="molecule type" value="Genomic_DNA"/>
</dbReference>
<dbReference type="PROSITE" id="PS50164">
    <property type="entry name" value="GIY_YIG"/>
    <property type="match status" value="1"/>
</dbReference>
<dbReference type="RefSeq" id="WP_350356686.1">
    <property type="nucleotide sequence ID" value="NZ_JAGGJA010000005.1"/>
</dbReference>
<evidence type="ECO:0000313" key="2">
    <source>
        <dbReference type="EMBL" id="MCW9707123.1"/>
    </source>
</evidence>
<name>A0ABT3PN27_9BACT</name>
<dbReference type="InterPro" id="IPR000305">
    <property type="entry name" value="GIY-YIG_endonuc"/>
</dbReference>
<evidence type="ECO:0000313" key="3">
    <source>
        <dbReference type="Proteomes" id="UP001207918"/>
    </source>
</evidence>
<keyword evidence="3" id="KW-1185">Reference proteome</keyword>
<dbReference type="InterPro" id="IPR035901">
    <property type="entry name" value="GIY-YIG_endonuc_sf"/>
</dbReference>
<dbReference type="Gene3D" id="3.40.1440.10">
    <property type="entry name" value="GIY-YIG endonuclease"/>
    <property type="match status" value="1"/>
</dbReference>
<reference evidence="2 3" key="1">
    <citation type="submission" date="2021-03" db="EMBL/GenBank/DDBJ databases">
        <title>Aliifodinibius sp. nov., a new bacterium isolated from saline soil.</title>
        <authorList>
            <person name="Galisteo C."/>
            <person name="De La Haba R."/>
            <person name="Sanchez-Porro C."/>
            <person name="Ventosa A."/>
        </authorList>
    </citation>
    <scope>NUCLEOTIDE SEQUENCE [LARGE SCALE GENOMIC DNA]</scope>
    <source>
        <strain evidence="2 3">1BSP15-2V2</strain>
    </source>
</reference>
<accession>A0ABT3PN27</accession>
<evidence type="ECO:0000259" key="1">
    <source>
        <dbReference type="PROSITE" id="PS50164"/>
    </source>
</evidence>
<protein>
    <submittedName>
        <fullName evidence="2">GIY-YIG nuclease family protein</fullName>
    </submittedName>
</protein>
<feature type="domain" description="GIY-YIG" evidence="1">
    <location>
        <begin position="1"/>
        <end position="43"/>
    </location>
</feature>
<dbReference type="Pfam" id="PF01541">
    <property type="entry name" value="GIY-YIG"/>
    <property type="match status" value="1"/>
</dbReference>
<comment type="caution">
    <text evidence="2">The sequence shown here is derived from an EMBL/GenBank/DDBJ whole genome shotgun (WGS) entry which is preliminary data.</text>
</comment>
<proteinExistence type="predicted"/>